<evidence type="ECO:0000256" key="1">
    <source>
        <dbReference type="SAM" id="MobiDB-lite"/>
    </source>
</evidence>
<dbReference type="EMBL" id="JAHWGI010001231">
    <property type="protein sequence ID" value="KAK3925551.1"/>
    <property type="molecule type" value="Genomic_DNA"/>
</dbReference>
<evidence type="ECO:0000313" key="3">
    <source>
        <dbReference type="Proteomes" id="UP001219518"/>
    </source>
</evidence>
<reference evidence="2" key="2">
    <citation type="journal article" date="2023" name="BMC Genomics">
        <title>Pest status, molecular evolution, and epigenetic factors derived from the genome assembly of Frankliniella fusca, a thysanopteran phytovirus vector.</title>
        <authorList>
            <person name="Catto M.A."/>
            <person name="Labadie P.E."/>
            <person name="Jacobson A.L."/>
            <person name="Kennedy G.G."/>
            <person name="Srinivasan R."/>
            <person name="Hunt B.G."/>
        </authorList>
    </citation>
    <scope>NUCLEOTIDE SEQUENCE</scope>
    <source>
        <strain evidence="2">PL_HMW_Pooled</strain>
    </source>
</reference>
<evidence type="ECO:0000313" key="2">
    <source>
        <dbReference type="EMBL" id="KAK3925551.1"/>
    </source>
</evidence>
<comment type="caution">
    <text evidence="2">The sequence shown here is derived from an EMBL/GenBank/DDBJ whole genome shotgun (WGS) entry which is preliminary data.</text>
</comment>
<organism evidence="2 3">
    <name type="scientific">Frankliniella fusca</name>
    <dbReference type="NCBI Taxonomy" id="407009"/>
    <lineage>
        <taxon>Eukaryota</taxon>
        <taxon>Metazoa</taxon>
        <taxon>Ecdysozoa</taxon>
        <taxon>Arthropoda</taxon>
        <taxon>Hexapoda</taxon>
        <taxon>Insecta</taxon>
        <taxon>Pterygota</taxon>
        <taxon>Neoptera</taxon>
        <taxon>Paraneoptera</taxon>
        <taxon>Thysanoptera</taxon>
        <taxon>Terebrantia</taxon>
        <taxon>Thripoidea</taxon>
        <taxon>Thripidae</taxon>
        <taxon>Frankliniella</taxon>
    </lineage>
</organism>
<gene>
    <name evidence="2" type="ORF">KUF71_013800</name>
</gene>
<accession>A0AAE1LMB8</accession>
<name>A0AAE1LMB8_9NEOP</name>
<dbReference type="Proteomes" id="UP001219518">
    <property type="component" value="Unassembled WGS sequence"/>
</dbReference>
<dbReference type="PANTHER" id="PTHR46579:SF1">
    <property type="entry name" value="F5_8 TYPE C DOMAIN-CONTAINING PROTEIN"/>
    <property type="match status" value="1"/>
</dbReference>
<dbReference type="PANTHER" id="PTHR46579">
    <property type="entry name" value="F5/8 TYPE C DOMAIN-CONTAINING PROTEIN-RELATED"/>
    <property type="match status" value="1"/>
</dbReference>
<reference evidence="2" key="1">
    <citation type="submission" date="2021-07" db="EMBL/GenBank/DDBJ databases">
        <authorList>
            <person name="Catto M.A."/>
            <person name="Jacobson A."/>
            <person name="Kennedy G."/>
            <person name="Labadie P."/>
            <person name="Hunt B.G."/>
            <person name="Srinivasan R."/>
        </authorList>
    </citation>
    <scope>NUCLEOTIDE SEQUENCE</scope>
    <source>
        <strain evidence="2">PL_HMW_Pooled</strain>
        <tissue evidence="2">Head</tissue>
    </source>
</reference>
<sequence>MVYCAKCRCGVHGGLEGLKTHIREEHHVGPFFCHEGQCFNGGKSFKVKSSFIRHLESNHPLSCHAGDSSDEDESMDLTSSSHASTLSRGLSCQSNQRDSDARSMGSGGGDVGENHDDGAYDEDREIEVDDEVVPDDFTVKLEKSAALFVLNVRRHGNVPGTTVEYIMKETFKLMTTVISAAQETISTYLKSCNIGEEIISKPEPKFLGTRWDDRLDKQTGLTLPVQVRTTFMYVSLIDQLKAVVNNPVLLELIHRERPSTDGHYRSFLDGSVAKSHPLILKFPNIIRLGKWMDDSEVVNPLGSKTSIHKIVNDLFTILNLPPEENARLRSIHLSSYSYREDLCEEETVDTILVPFFRELEQLESEDGVQTTLSHKNNEPFTLRATLTGFSADDLAAHELLGLCSPSSNRFCTLCLITRHEFHINIFAMGALRTKEMHNSNIEELRTRGRAYALASSAVKRVSILIKAAKYIEFPSAMIRDPMHDLLRGIAPMEIKLVLHELCVSQNYFSIEDFNAQLQSFNYGPADMKNKPSANITRSSLQQPFSYVLHQTAAQAWCLLRVFPFLVRKRFPKVPQNCPHLDLLVLLKRICDIVFSNDISEDDLLLLEQLIQQHHSIFISLYPPSVHQAPEDENNAEEDFLDGNEEDVDDPQFQPLGTQPAGSRERAKSKNQKVVRPLQKHHALLHYKQIITQYGPIVLFWCMRFEAKNALLKRYGAICNNFIRLPLSFANIHQMSHAADFLDFKCSVKDEISYSRGTLKAAASVQEFPALSDLGMQEDTVLLQVLQVTVGGFKYIVGLHVTLPLVIDGMPIFGKITNIYISEEQPFLICEDLVTICYDVVFGAYRIENKLPEQTVRAYKPSSLPPVRPMTVWLSADNNSYLSPRNAIGDMLINFVQIDENE</sequence>
<feature type="region of interest" description="Disordered" evidence="1">
    <location>
        <begin position="62"/>
        <end position="120"/>
    </location>
</feature>
<dbReference type="AlphaFoldDB" id="A0AAE1LMB8"/>
<proteinExistence type="predicted"/>
<feature type="region of interest" description="Disordered" evidence="1">
    <location>
        <begin position="648"/>
        <end position="671"/>
    </location>
</feature>
<protein>
    <submittedName>
        <fullName evidence="2">Catalase-peroxidase</fullName>
    </submittedName>
</protein>
<feature type="compositionally biased region" description="Polar residues" evidence="1">
    <location>
        <begin position="76"/>
        <end position="96"/>
    </location>
</feature>
<keyword evidence="3" id="KW-1185">Reference proteome</keyword>